<evidence type="ECO:0008006" key="4">
    <source>
        <dbReference type="Google" id="ProtNLM"/>
    </source>
</evidence>
<evidence type="ECO:0000313" key="1">
    <source>
        <dbReference type="EMBL" id="ESO12661.1"/>
    </source>
</evidence>
<gene>
    <name evidence="2" type="primary">20198222</name>
    <name evidence="1" type="ORF">HELRODRAFT_159238</name>
</gene>
<dbReference type="GeneID" id="20198222"/>
<dbReference type="RefSeq" id="XP_009009381.1">
    <property type="nucleotide sequence ID" value="XM_009011133.1"/>
</dbReference>
<reference evidence="3" key="1">
    <citation type="submission" date="2012-12" db="EMBL/GenBank/DDBJ databases">
        <authorList>
            <person name="Hellsten U."/>
            <person name="Grimwood J."/>
            <person name="Chapman J.A."/>
            <person name="Shapiro H."/>
            <person name="Aerts A."/>
            <person name="Otillar R.P."/>
            <person name="Terry A.Y."/>
            <person name="Boore J.L."/>
            <person name="Simakov O."/>
            <person name="Marletaz F."/>
            <person name="Cho S.-J."/>
            <person name="Edsinger-Gonzales E."/>
            <person name="Havlak P."/>
            <person name="Kuo D.-H."/>
            <person name="Larsson T."/>
            <person name="Lv J."/>
            <person name="Arendt D."/>
            <person name="Savage R."/>
            <person name="Osoegawa K."/>
            <person name="de Jong P."/>
            <person name="Lindberg D.R."/>
            <person name="Seaver E.C."/>
            <person name="Weisblat D.A."/>
            <person name="Putnam N.H."/>
            <person name="Grigoriev I.V."/>
            <person name="Rokhsar D.S."/>
        </authorList>
    </citation>
    <scope>NUCLEOTIDE SEQUENCE</scope>
</reference>
<organism evidence="2 3">
    <name type="scientific">Helobdella robusta</name>
    <name type="common">Californian leech</name>
    <dbReference type="NCBI Taxonomy" id="6412"/>
    <lineage>
        <taxon>Eukaryota</taxon>
        <taxon>Metazoa</taxon>
        <taxon>Spiralia</taxon>
        <taxon>Lophotrochozoa</taxon>
        <taxon>Annelida</taxon>
        <taxon>Clitellata</taxon>
        <taxon>Hirudinea</taxon>
        <taxon>Rhynchobdellida</taxon>
        <taxon>Glossiphoniidae</taxon>
        <taxon>Helobdella</taxon>
    </lineage>
</organism>
<dbReference type="EMBL" id="KB095811">
    <property type="protein sequence ID" value="ESO12661.1"/>
    <property type="molecule type" value="Genomic_DNA"/>
</dbReference>
<dbReference type="EnsemblMetazoa" id="HelroT159238">
    <property type="protein sequence ID" value="HelroP159238"/>
    <property type="gene ID" value="HelroG159238"/>
</dbReference>
<dbReference type="OrthoDB" id="123207at2759"/>
<dbReference type="KEGG" id="hro:HELRODRAFT_159238"/>
<sequence length="127" mass="14581">MREGRHGDAPLSAKNNFPKNDRGKFEFTGDGSVVVVRWSDNSVVTCASNYDSVEPVKKVQRHVKDQRQRLGGHTASIPDYVRFDGSNHYLETVKQGRCTYCKSNTTRQYGKCNKRLHERCFVAYHQK</sequence>
<keyword evidence="3" id="KW-1185">Reference proteome</keyword>
<name>T1ENS2_HELRO</name>
<dbReference type="HOGENOM" id="CLU_1972871_0_0_1"/>
<proteinExistence type="predicted"/>
<accession>T1ENS2</accession>
<dbReference type="InParanoid" id="T1ENS2"/>
<reference evidence="2" key="3">
    <citation type="submission" date="2015-06" db="UniProtKB">
        <authorList>
            <consortium name="EnsemblMetazoa"/>
        </authorList>
    </citation>
    <scope>IDENTIFICATION</scope>
</reference>
<evidence type="ECO:0000313" key="3">
    <source>
        <dbReference type="Proteomes" id="UP000015101"/>
    </source>
</evidence>
<dbReference type="STRING" id="6412.T1ENS2"/>
<protein>
    <recommendedName>
        <fullName evidence="4">PiggyBac transposable element-derived protein domain-containing protein</fullName>
    </recommendedName>
</protein>
<dbReference type="CTD" id="20198222"/>
<dbReference type="EMBL" id="AMQM01000213">
    <property type="status" value="NOT_ANNOTATED_CDS"/>
    <property type="molecule type" value="Genomic_DNA"/>
</dbReference>
<reference evidence="1 3" key="2">
    <citation type="journal article" date="2013" name="Nature">
        <title>Insights into bilaterian evolution from three spiralian genomes.</title>
        <authorList>
            <person name="Simakov O."/>
            <person name="Marletaz F."/>
            <person name="Cho S.J."/>
            <person name="Edsinger-Gonzales E."/>
            <person name="Havlak P."/>
            <person name="Hellsten U."/>
            <person name="Kuo D.H."/>
            <person name="Larsson T."/>
            <person name="Lv J."/>
            <person name="Arendt D."/>
            <person name="Savage R."/>
            <person name="Osoegawa K."/>
            <person name="de Jong P."/>
            <person name="Grimwood J."/>
            <person name="Chapman J.A."/>
            <person name="Shapiro H."/>
            <person name="Aerts A."/>
            <person name="Otillar R.P."/>
            <person name="Terry A.Y."/>
            <person name="Boore J.L."/>
            <person name="Grigoriev I.V."/>
            <person name="Lindberg D.R."/>
            <person name="Seaver E.C."/>
            <person name="Weisblat D.A."/>
            <person name="Putnam N.H."/>
            <person name="Rokhsar D.S."/>
        </authorList>
    </citation>
    <scope>NUCLEOTIDE SEQUENCE</scope>
</reference>
<evidence type="ECO:0000313" key="2">
    <source>
        <dbReference type="EnsemblMetazoa" id="HelroP159238"/>
    </source>
</evidence>
<dbReference type="Proteomes" id="UP000015101">
    <property type="component" value="Unassembled WGS sequence"/>
</dbReference>
<dbReference type="AlphaFoldDB" id="T1ENS2"/>